<reference evidence="1" key="2">
    <citation type="journal article" date="2022" name="New Phytol.">
        <title>Evolutionary transition to the ectomycorrhizal habit in the genomes of a hyperdiverse lineage of mushroom-forming fungi.</title>
        <authorList>
            <person name="Looney B."/>
            <person name="Miyauchi S."/>
            <person name="Morin E."/>
            <person name="Drula E."/>
            <person name="Courty P.E."/>
            <person name="Kohler A."/>
            <person name="Kuo A."/>
            <person name="LaButti K."/>
            <person name="Pangilinan J."/>
            <person name="Lipzen A."/>
            <person name="Riley R."/>
            <person name="Andreopoulos W."/>
            <person name="He G."/>
            <person name="Johnson J."/>
            <person name="Nolan M."/>
            <person name="Tritt A."/>
            <person name="Barry K.W."/>
            <person name="Grigoriev I.V."/>
            <person name="Nagy L.G."/>
            <person name="Hibbett D."/>
            <person name="Henrissat B."/>
            <person name="Matheny P.B."/>
            <person name="Labbe J."/>
            <person name="Martin F.M."/>
        </authorList>
    </citation>
    <scope>NUCLEOTIDE SEQUENCE</scope>
    <source>
        <strain evidence="1">HHB10654</strain>
    </source>
</reference>
<organism evidence="1 2">
    <name type="scientific">Artomyces pyxidatus</name>
    <dbReference type="NCBI Taxonomy" id="48021"/>
    <lineage>
        <taxon>Eukaryota</taxon>
        <taxon>Fungi</taxon>
        <taxon>Dikarya</taxon>
        <taxon>Basidiomycota</taxon>
        <taxon>Agaricomycotina</taxon>
        <taxon>Agaricomycetes</taxon>
        <taxon>Russulales</taxon>
        <taxon>Auriscalpiaceae</taxon>
        <taxon>Artomyces</taxon>
    </lineage>
</organism>
<keyword evidence="2" id="KW-1185">Reference proteome</keyword>
<evidence type="ECO:0000313" key="2">
    <source>
        <dbReference type="Proteomes" id="UP000814140"/>
    </source>
</evidence>
<reference evidence="1" key="1">
    <citation type="submission" date="2021-03" db="EMBL/GenBank/DDBJ databases">
        <authorList>
            <consortium name="DOE Joint Genome Institute"/>
            <person name="Ahrendt S."/>
            <person name="Looney B.P."/>
            <person name="Miyauchi S."/>
            <person name="Morin E."/>
            <person name="Drula E."/>
            <person name="Courty P.E."/>
            <person name="Chicoki N."/>
            <person name="Fauchery L."/>
            <person name="Kohler A."/>
            <person name="Kuo A."/>
            <person name="Labutti K."/>
            <person name="Pangilinan J."/>
            <person name="Lipzen A."/>
            <person name="Riley R."/>
            <person name="Andreopoulos W."/>
            <person name="He G."/>
            <person name="Johnson J."/>
            <person name="Barry K.W."/>
            <person name="Grigoriev I.V."/>
            <person name="Nagy L."/>
            <person name="Hibbett D."/>
            <person name="Henrissat B."/>
            <person name="Matheny P.B."/>
            <person name="Labbe J."/>
            <person name="Martin F."/>
        </authorList>
    </citation>
    <scope>NUCLEOTIDE SEQUENCE</scope>
    <source>
        <strain evidence="1">HHB10654</strain>
    </source>
</reference>
<name>A0ACB8SK54_9AGAM</name>
<gene>
    <name evidence="1" type="ORF">BV25DRAFT_1477601</name>
</gene>
<proteinExistence type="predicted"/>
<accession>A0ACB8SK54</accession>
<dbReference type="Proteomes" id="UP000814140">
    <property type="component" value="Unassembled WGS sequence"/>
</dbReference>
<evidence type="ECO:0000313" key="1">
    <source>
        <dbReference type="EMBL" id="KAI0056914.1"/>
    </source>
</evidence>
<sequence length="164" mass="18903">MIICVACMQNKLPIPTLRQNSEKLMSEYSSATFRRRLLKPLGIPSYFSMQVMNDGFFVKTAVPWMSLDHEYARVPLSSFFCRPAIVFLDIFCIDLNTAFSGTDADHWEADRRSFSRVTNLPRAYRRASWDIDCTLEKLTDHIGFSGGGEAWILQRIYLVRAQHP</sequence>
<dbReference type="EMBL" id="MU277255">
    <property type="protein sequence ID" value="KAI0056914.1"/>
    <property type="molecule type" value="Genomic_DNA"/>
</dbReference>
<protein>
    <submittedName>
        <fullName evidence="1">Uncharacterized protein</fullName>
    </submittedName>
</protein>
<comment type="caution">
    <text evidence="1">The sequence shown here is derived from an EMBL/GenBank/DDBJ whole genome shotgun (WGS) entry which is preliminary data.</text>
</comment>